<dbReference type="GO" id="GO:0005615">
    <property type="term" value="C:extracellular space"/>
    <property type="evidence" value="ECO:0007669"/>
    <property type="project" value="TreeGrafter"/>
</dbReference>
<dbReference type="GO" id="GO:0016298">
    <property type="term" value="F:lipase activity"/>
    <property type="evidence" value="ECO:0007669"/>
    <property type="project" value="InterPro"/>
</dbReference>
<dbReference type="PANTHER" id="PTHR11610">
    <property type="entry name" value="LIPASE"/>
    <property type="match status" value="1"/>
</dbReference>
<evidence type="ECO:0000256" key="1">
    <source>
        <dbReference type="ARBA" id="ARBA00004613"/>
    </source>
</evidence>
<reference evidence="7" key="1">
    <citation type="submission" date="2023-03" db="EMBL/GenBank/DDBJ databases">
        <title>Chromosome-level genomes of two armyworms, Mythimna separata and Mythimna loreyi, provide insights into the biosynthesis and reception of sex pheromones.</title>
        <authorList>
            <person name="Zhao H."/>
        </authorList>
    </citation>
    <scope>NUCLEOTIDE SEQUENCE</scope>
    <source>
        <strain evidence="7">BeijingLab</strain>
        <tissue evidence="7">Pupa</tissue>
    </source>
</reference>
<sequence>MSEQDGNTENNNFFEEAVEYVPNQMSRLISFLSALWLSTAATAQSALPGFPDLTLFPDLVTIAKNKAQNEIQAITDPLGKGAAFVGGSLCSTVKPIVGVGYGNFVEEPDMSKLTLVYITSGKTVIYNLTQAAVEMPKEEWFDPQCRMLVYMHGFTDNPQKTSFQTIRLAAEEGLGDCVSILALDASSLIKFFYLRASTIVTFIGRTLGATLAALVSSGLEPAKIHLIGHSLGSHISGSAGKEFLKRTGHKVGRLSALDPAGPCFSDVAPALRLTKNDAAFVEVIHSDAGVYGLDQKIGHVDFWPNSGSEQPGCLLQTCSHSRAWEYFAESMSTRRAFLSIQCSSYYSFRQSKCNTSDTIVMGYDTPANATGDYYLITAGQSPYGLGAMGTAYEGTSFIREAGFNIKDQLFHG</sequence>
<dbReference type="EMBL" id="JARGEI010000023">
    <property type="protein sequence ID" value="KAJ8710419.1"/>
    <property type="molecule type" value="Genomic_DNA"/>
</dbReference>
<dbReference type="Pfam" id="PF00151">
    <property type="entry name" value="Lipase"/>
    <property type="match status" value="1"/>
</dbReference>
<accession>A0AAD8DMW8</accession>
<dbReference type="InterPro" id="IPR000734">
    <property type="entry name" value="TAG_lipase"/>
</dbReference>
<dbReference type="SUPFAM" id="SSF53474">
    <property type="entry name" value="alpha/beta-Hydrolases"/>
    <property type="match status" value="1"/>
</dbReference>
<dbReference type="PRINTS" id="PR00821">
    <property type="entry name" value="TAGLIPASE"/>
</dbReference>
<protein>
    <recommendedName>
        <fullName evidence="6">Lipase domain-containing protein</fullName>
    </recommendedName>
</protein>
<dbReference type="Proteomes" id="UP001231518">
    <property type="component" value="Chromosome 23"/>
</dbReference>
<dbReference type="Gene3D" id="3.40.50.1820">
    <property type="entry name" value="alpha/beta hydrolase"/>
    <property type="match status" value="1"/>
</dbReference>
<evidence type="ECO:0000256" key="3">
    <source>
        <dbReference type="ARBA" id="ARBA00022525"/>
    </source>
</evidence>
<comment type="subcellular location">
    <subcellularLocation>
        <location evidence="1">Secreted</location>
    </subcellularLocation>
</comment>
<proteinExistence type="inferred from homology"/>
<organism evidence="7 8">
    <name type="scientific">Mythimna separata</name>
    <name type="common">Oriental armyworm</name>
    <name type="synonym">Pseudaletia separata</name>
    <dbReference type="NCBI Taxonomy" id="271217"/>
    <lineage>
        <taxon>Eukaryota</taxon>
        <taxon>Metazoa</taxon>
        <taxon>Ecdysozoa</taxon>
        <taxon>Arthropoda</taxon>
        <taxon>Hexapoda</taxon>
        <taxon>Insecta</taxon>
        <taxon>Pterygota</taxon>
        <taxon>Neoptera</taxon>
        <taxon>Endopterygota</taxon>
        <taxon>Lepidoptera</taxon>
        <taxon>Glossata</taxon>
        <taxon>Ditrysia</taxon>
        <taxon>Noctuoidea</taxon>
        <taxon>Noctuidae</taxon>
        <taxon>Noctuinae</taxon>
        <taxon>Hadenini</taxon>
        <taxon>Mythimna</taxon>
    </lineage>
</organism>
<dbReference type="InterPro" id="IPR013818">
    <property type="entry name" value="Lipase"/>
</dbReference>
<gene>
    <name evidence="7" type="ORF">PYW07_009785</name>
</gene>
<comment type="caution">
    <text evidence="7">The sequence shown here is derived from an EMBL/GenBank/DDBJ whole genome shotgun (WGS) entry which is preliminary data.</text>
</comment>
<keyword evidence="8" id="KW-1185">Reference proteome</keyword>
<evidence type="ECO:0000313" key="8">
    <source>
        <dbReference type="Proteomes" id="UP001231518"/>
    </source>
</evidence>
<comment type="similarity">
    <text evidence="2 5">Belongs to the AB hydrolase superfamily. Lipase family.</text>
</comment>
<evidence type="ECO:0000256" key="2">
    <source>
        <dbReference type="ARBA" id="ARBA00010701"/>
    </source>
</evidence>
<dbReference type="AlphaFoldDB" id="A0AAD8DMW8"/>
<evidence type="ECO:0000256" key="5">
    <source>
        <dbReference type="RuleBase" id="RU004262"/>
    </source>
</evidence>
<keyword evidence="3" id="KW-0964">Secreted</keyword>
<dbReference type="GO" id="GO:0017171">
    <property type="term" value="F:serine hydrolase activity"/>
    <property type="evidence" value="ECO:0007669"/>
    <property type="project" value="TreeGrafter"/>
</dbReference>
<dbReference type="InterPro" id="IPR029058">
    <property type="entry name" value="AB_hydrolase_fold"/>
</dbReference>
<name>A0AAD8DMW8_MYTSE</name>
<evidence type="ECO:0000256" key="4">
    <source>
        <dbReference type="ARBA" id="ARBA00022729"/>
    </source>
</evidence>
<keyword evidence="4" id="KW-0732">Signal</keyword>
<evidence type="ECO:0000259" key="6">
    <source>
        <dbReference type="Pfam" id="PF00151"/>
    </source>
</evidence>
<dbReference type="GO" id="GO:0016042">
    <property type="term" value="P:lipid catabolic process"/>
    <property type="evidence" value="ECO:0007669"/>
    <property type="project" value="TreeGrafter"/>
</dbReference>
<evidence type="ECO:0000313" key="7">
    <source>
        <dbReference type="EMBL" id="KAJ8710419.1"/>
    </source>
</evidence>
<feature type="domain" description="Lipase" evidence="6">
    <location>
        <begin position="122"/>
        <end position="383"/>
    </location>
</feature>
<dbReference type="PANTHER" id="PTHR11610:SF149">
    <property type="entry name" value="FI01450P-RELATED"/>
    <property type="match status" value="1"/>
</dbReference>